<protein>
    <submittedName>
        <fullName evidence="4">tRNA-specific adenosine deaminase-like protein 3</fullName>
    </submittedName>
</protein>
<comment type="similarity">
    <text evidence="2">Belongs to the cytidine and deoxycytidylate deaminase family. ADAT3 subfamily.</text>
</comment>
<dbReference type="InterPro" id="IPR002125">
    <property type="entry name" value="CMP_dCMP_dom"/>
</dbReference>
<accession>A0A2S2NTP0</accession>
<proteinExistence type="inferred from homology"/>
<dbReference type="GO" id="GO:0052717">
    <property type="term" value="F:tRNA-specific adenosine-34 deaminase activity"/>
    <property type="evidence" value="ECO:0007669"/>
    <property type="project" value="TreeGrafter"/>
</dbReference>
<reference evidence="4" key="1">
    <citation type="submission" date="2018-04" db="EMBL/GenBank/DDBJ databases">
        <title>Transcriptome of Schizaphis graminum biotype I.</title>
        <authorList>
            <person name="Scully E.D."/>
            <person name="Geib S.M."/>
            <person name="Palmer N.A."/>
            <person name="Koch K."/>
            <person name="Bradshaw J."/>
            <person name="Heng-Moss T."/>
            <person name="Sarath G."/>
        </authorList>
    </citation>
    <scope>NUCLEOTIDE SEQUENCE</scope>
</reference>
<evidence type="ECO:0000313" key="4">
    <source>
        <dbReference type="EMBL" id="MBY20529.1"/>
    </source>
</evidence>
<dbReference type="PANTHER" id="PTHR11079:SF156">
    <property type="entry name" value="INACTIVE TRNA-SPECIFIC ADENOSINE DEAMINASE-LIKE PROTEIN 3-RELATED"/>
    <property type="match status" value="1"/>
</dbReference>
<sequence>MEPKRPRLPITWTLRPVLPENVTTDNIITVNVFVDTIINRTSTSKIVKSLGQLSVINSLTHLKRVNNQTIILMLANDLNSDQCVAELKNRGFDFDGLSGRPKIVPVPACMPKTCSQNLQARKLWPCNFHPDKRLESILCGEFFNQLQLATIDQYMRTALSCAAGGVGAVVVDPLNDIIVAQSGDFRVEHPVKHAIMCVIDEVAKVQGGGAWNSSSNITKTSSNSTDDKTGPYLCTGYDVYVTKEPCVMCAMALVHSRARRVFYGYANDNEPGGLGGSVSVHLLKGINHRFEVFAGVLEEECRTAALELHTKNDAQNKKPAEQ</sequence>
<dbReference type="GO" id="GO:0005737">
    <property type="term" value="C:cytoplasm"/>
    <property type="evidence" value="ECO:0007669"/>
    <property type="project" value="TreeGrafter"/>
</dbReference>
<keyword evidence="1" id="KW-0819">tRNA processing</keyword>
<dbReference type="Gene3D" id="3.40.140.10">
    <property type="entry name" value="Cytidine Deaminase, domain 2"/>
    <property type="match status" value="1"/>
</dbReference>
<dbReference type="EMBL" id="GGMR01007910">
    <property type="protein sequence ID" value="MBY20529.1"/>
    <property type="molecule type" value="Transcribed_RNA"/>
</dbReference>
<organism evidence="4">
    <name type="scientific">Schizaphis graminum</name>
    <name type="common">Green bug aphid</name>
    <dbReference type="NCBI Taxonomy" id="13262"/>
    <lineage>
        <taxon>Eukaryota</taxon>
        <taxon>Metazoa</taxon>
        <taxon>Ecdysozoa</taxon>
        <taxon>Arthropoda</taxon>
        <taxon>Hexapoda</taxon>
        <taxon>Insecta</taxon>
        <taxon>Pterygota</taxon>
        <taxon>Neoptera</taxon>
        <taxon>Paraneoptera</taxon>
        <taxon>Hemiptera</taxon>
        <taxon>Sternorrhyncha</taxon>
        <taxon>Aphidomorpha</taxon>
        <taxon>Aphidoidea</taxon>
        <taxon>Aphididae</taxon>
        <taxon>Aphidini</taxon>
        <taxon>Schizaphis</taxon>
    </lineage>
</organism>
<dbReference type="PANTHER" id="PTHR11079">
    <property type="entry name" value="CYTOSINE DEAMINASE FAMILY MEMBER"/>
    <property type="match status" value="1"/>
</dbReference>
<dbReference type="Pfam" id="PF00383">
    <property type="entry name" value="dCMP_cyt_deam_1"/>
    <property type="match status" value="1"/>
</dbReference>
<evidence type="ECO:0000256" key="2">
    <source>
        <dbReference type="ARBA" id="ARBA00038160"/>
    </source>
</evidence>
<dbReference type="SUPFAM" id="SSF53927">
    <property type="entry name" value="Cytidine deaminase-like"/>
    <property type="match status" value="1"/>
</dbReference>
<dbReference type="CDD" id="cd01285">
    <property type="entry name" value="nucleoside_deaminase"/>
    <property type="match status" value="1"/>
</dbReference>
<evidence type="ECO:0000256" key="1">
    <source>
        <dbReference type="ARBA" id="ARBA00022694"/>
    </source>
</evidence>
<dbReference type="AlphaFoldDB" id="A0A2S2NTP0"/>
<dbReference type="PROSITE" id="PS51747">
    <property type="entry name" value="CYT_DCMP_DEAMINASES_2"/>
    <property type="match status" value="1"/>
</dbReference>
<dbReference type="GO" id="GO:0008033">
    <property type="term" value="P:tRNA processing"/>
    <property type="evidence" value="ECO:0007669"/>
    <property type="project" value="UniProtKB-KW"/>
</dbReference>
<dbReference type="InterPro" id="IPR016193">
    <property type="entry name" value="Cytidine_deaminase-like"/>
</dbReference>
<dbReference type="GO" id="GO:0005634">
    <property type="term" value="C:nucleus"/>
    <property type="evidence" value="ECO:0007669"/>
    <property type="project" value="TreeGrafter"/>
</dbReference>
<gene>
    <name evidence="4" type="primary">Adat3</name>
    <name evidence="4" type="ORF">g.57228</name>
</gene>
<feature type="domain" description="CMP/dCMP-type deaminase" evidence="3">
    <location>
        <begin position="149"/>
        <end position="293"/>
    </location>
</feature>
<evidence type="ECO:0000259" key="3">
    <source>
        <dbReference type="PROSITE" id="PS51747"/>
    </source>
</evidence>
<name>A0A2S2NTP0_SCHGA</name>